<dbReference type="Proteomes" id="UP000017836">
    <property type="component" value="Unassembled WGS sequence"/>
</dbReference>
<gene>
    <name evidence="2" type="ORF">AMTR_s00070p00166570</name>
</gene>
<dbReference type="Pfam" id="PF05368">
    <property type="entry name" value="NmrA"/>
    <property type="match status" value="1"/>
</dbReference>
<dbReference type="PANTHER" id="PTHR43349">
    <property type="entry name" value="PINORESINOL REDUCTASE-RELATED"/>
    <property type="match status" value="1"/>
</dbReference>
<dbReference type="HOGENOM" id="CLU_141851_0_0_1"/>
<organism evidence="2 3">
    <name type="scientific">Amborella trichopoda</name>
    <dbReference type="NCBI Taxonomy" id="13333"/>
    <lineage>
        <taxon>Eukaryota</taxon>
        <taxon>Viridiplantae</taxon>
        <taxon>Streptophyta</taxon>
        <taxon>Embryophyta</taxon>
        <taxon>Tracheophyta</taxon>
        <taxon>Spermatophyta</taxon>
        <taxon>Magnoliopsida</taxon>
        <taxon>Amborellales</taxon>
        <taxon>Amborellaceae</taxon>
        <taxon>Amborella</taxon>
    </lineage>
</organism>
<proteinExistence type="predicted"/>
<feature type="domain" description="NmrA-like" evidence="1">
    <location>
        <begin position="25"/>
        <end position="129"/>
    </location>
</feature>
<dbReference type="Gramene" id="ERN20656">
    <property type="protein sequence ID" value="ERN20656"/>
    <property type="gene ID" value="AMTR_s00070p00166570"/>
</dbReference>
<dbReference type="AlphaFoldDB" id="U5D4Y2"/>
<accession>U5D4Y2</accession>
<keyword evidence="3" id="KW-1185">Reference proteome</keyword>
<dbReference type="SUPFAM" id="SSF51735">
    <property type="entry name" value="NAD(P)-binding Rossmann-fold domains"/>
    <property type="match status" value="1"/>
</dbReference>
<dbReference type="InterPro" id="IPR036291">
    <property type="entry name" value="NAD(P)-bd_dom_sf"/>
</dbReference>
<name>U5D4Y2_AMBTC</name>
<dbReference type="STRING" id="13333.U5D4Y2"/>
<dbReference type="InterPro" id="IPR008030">
    <property type="entry name" value="NmrA-like"/>
</dbReference>
<dbReference type="GO" id="GO:0009807">
    <property type="term" value="P:lignan biosynthetic process"/>
    <property type="evidence" value="ECO:0000318"/>
    <property type="project" value="GO_Central"/>
</dbReference>
<dbReference type="eggNOG" id="ENOG502QU4V">
    <property type="taxonomic scope" value="Eukaryota"/>
</dbReference>
<dbReference type="InterPro" id="IPR050608">
    <property type="entry name" value="NmrA-type/Isoflavone_red_sf"/>
</dbReference>
<evidence type="ECO:0000313" key="2">
    <source>
        <dbReference type="EMBL" id="ERN20656.1"/>
    </source>
</evidence>
<dbReference type="OMA" id="KIPHTIV"/>
<dbReference type="EMBL" id="KI392058">
    <property type="protein sequence ID" value="ERN20656.1"/>
    <property type="molecule type" value="Genomic_DNA"/>
</dbReference>
<dbReference type="PANTHER" id="PTHR43349:SF43">
    <property type="entry name" value="ISOEUGENOL SYNTHASE 1-LIKE"/>
    <property type="match status" value="1"/>
</dbReference>
<reference evidence="3" key="1">
    <citation type="journal article" date="2013" name="Science">
        <title>The Amborella genome and the evolution of flowering plants.</title>
        <authorList>
            <consortium name="Amborella Genome Project"/>
        </authorList>
    </citation>
    <scope>NUCLEOTIDE SEQUENCE [LARGE SCALE GENOMIC DNA]</scope>
</reference>
<evidence type="ECO:0000313" key="3">
    <source>
        <dbReference type="Proteomes" id="UP000017836"/>
    </source>
</evidence>
<evidence type="ECO:0000259" key="1">
    <source>
        <dbReference type="Pfam" id="PF05368"/>
    </source>
</evidence>
<protein>
    <recommendedName>
        <fullName evidence="1">NmrA-like domain-containing protein</fullName>
    </recommendedName>
</protein>
<sequence>MRLPISHDRHGLALITTTALNMGPGYLDEYDKLLSVLHKVDAVIALLPIPQHLEQLKLINGIKEVGNIKRFIPSEFSVESGRAHSLPSFQRIIDTKKKIRRVIKEAKIPHTIVVENAFGAYFVDYLLNPQEQRDEITIYGDGKAKGMFLFRNLFSNG</sequence>
<dbReference type="Gene3D" id="3.40.50.720">
    <property type="entry name" value="NAD(P)-binding Rossmann-like Domain"/>
    <property type="match status" value="1"/>
</dbReference>
<dbReference type="GO" id="GO:0050664">
    <property type="term" value="F:oxidoreductase activity, acting on NAD(P)H, oxygen as acceptor"/>
    <property type="evidence" value="ECO:0000318"/>
    <property type="project" value="GO_Central"/>
</dbReference>